<dbReference type="NCBIfam" id="TIGR00785">
    <property type="entry name" value="dass"/>
    <property type="match status" value="1"/>
</dbReference>
<organism evidence="8 9">
    <name type="scientific">Vreelandella neptunia</name>
    <dbReference type="NCBI Taxonomy" id="115551"/>
    <lineage>
        <taxon>Bacteria</taxon>
        <taxon>Pseudomonadati</taxon>
        <taxon>Pseudomonadota</taxon>
        <taxon>Gammaproteobacteria</taxon>
        <taxon>Oceanospirillales</taxon>
        <taxon>Halomonadaceae</taxon>
        <taxon>Vreelandella</taxon>
    </lineage>
</organism>
<evidence type="ECO:0000256" key="5">
    <source>
        <dbReference type="ARBA" id="ARBA00023136"/>
    </source>
</evidence>
<dbReference type="Pfam" id="PF00939">
    <property type="entry name" value="Na_sulph_symp"/>
    <property type="match status" value="1"/>
</dbReference>
<gene>
    <name evidence="8" type="ORF">MLE19_09060</name>
</gene>
<feature type="compositionally biased region" description="Low complexity" evidence="6">
    <location>
        <begin position="1"/>
        <end position="12"/>
    </location>
</feature>
<comment type="subcellular location">
    <subcellularLocation>
        <location evidence="1">Membrane</location>
        <topology evidence="1">Multi-pass membrane protein</topology>
    </subcellularLocation>
</comment>
<keyword evidence="3 7" id="KW-0812">Transmembrane</keyword>
<feature type="transmembrane region" description="Helical" evidence="7">
    <location>
        <begin position="481"/>
        <end position="503"/>
    </location>
</feature>
<evidence type="ECO:0000256" key="3">
    <source>
        <dbReference type="ARBA" id="ARBA00022692"/>
    </source>
</evidence>
<comment type="similarity">
    <text evidence="2">Belongs to the SLC13A/DASS transporter (TC 2.A.47) family. DIT1 subfamily.</text>
</comment>
<evidence type="ECO:0000256" key="2">
    <source>
        <dbReference type="ARBA" id="ARBA00007349"/>
    </source>
</evidence>
<proteinExistence type="inferred from homology"/>
<dbReference type="PIRSF" id="PIRSF002457">
    <property type="entry name" value="DASS"/>
    <property type="match status" value="1"/>
</dbReference>
<keyword evidence="9" id="KW-1185">Reference proteome</keyword>
<evidence type="ECO:0000256" key="7">
    <source>
        <dbReference type="SAM" id="Phobius"/>
    </source>
</evidence>
<reference evidence="8 9" key="1">
    <citation type="submission" date="2022-03" db="EMBL/GenBank/DDBJ databases">
        <title>Genomic signatures underlying metal tolerance in selected Arctic bacterial isolates.</title>
        <authorList>
            <person name="Thomas F.A."/>
            <person name="Venkatachalam S."/>
            <person name="Krishnan K.P."/>
        </authorList>
    </citation>
    <scope>NUCLEOTIDE SEQUENCE [LARGE SCALE GENOMIC DNA]</scope>
    <source>
        <strain evidence="8 9">HM116</strain>
    </source>
</reference>
<dbReference type="Proteomes" id="UP001320609">
    <property type="component" value="Unassembled WGS sequence"/>
</dbReference>
<feature type="transmembrane region" description="Helical" evidence="7">
    <location>
        <begin position="211"/>
        <end position="233"/>
    </location>
</feature>
<keyword evidence="4 7" id="KW-1133">Transmembrane helix</keyword>
<sequence length="505" mass="53857">MNSSAQSSSGSPATPPAPSTKPSTPLWKLLAPLAVAIVVAFIPTPEGLAPHAWYFFAIFLGCVVGLILEPLPGAVVGLIGVTLVALLSPWVLFSPAQLAADGFNAANQAFSWAVSGFTNSTVWLIFGAFMFALGYEKTGLGRRISLWLVKTMGKRTLTLGYAVMIADGILAPFTPSNTARSGGTIYPVIRNLPPLYDSLPNDPSMKRMGSFLMWTALASTCVTSSLFLTALAPNLLAIALTESATGIQINWGQWFMAVAPVGILLLLLVPLLSYWLCAPEVKAGHEISDWAGEELTKLGALTRNEIVLIIMVVSALLLWIFASDIISASLVGLIVICGMLLTGIVSWSDILDNRAAWNTFVWFATLVALAGGLSQVGFVTWFGNVVGGQISHFDPLMAMVALVVIFYLLHYFFASVTAHVTALLPVILAAASGIAGLDMEMFILLLLPTLGFMGILTPYGTGPSPVYYGSGYLPSAMFWKLGAIFGLLFLVVWLAVGLPWLLLIH</sequence>
<dbReference type="EMBL" id="JAKVTW010000005">
    <property type="protein sequence ID" value="MCH4811479.1"/>
    <property type="molecule type" value="Genomic_DNA"/>
</dbReference>
<feature type="region of interest" description="Disordered" evidence="6">
    <location>
        <begin position="1"/>
        <end position="20"/>
    </location>
</feature>
<protein>
    <submittedName>
        <fullName evidence="8">Anion permease</fullName>
    </submittedName>
</protein>
<name>A0ABS9S5W2_9GAMM</name>
<evidence type="ECO:0000313" key="9">
    <source>
        <dbReference type="Proteomes" id="UP001320609"/>
    </source>
</evidence>
<dbReference type="PANTHER" id="PTHR42826">
    <property type="entry name" value="DICARBOXYLATE TRANSPORTER 2.1, CHLOROPLASTIC"/>
    <property type="match status" value="1"/>
</dbReference>
<feature type="transmembrane region" description="Helical" evidence="7">
    <location>
        <begin position="360"/>
        <end position="383"/>
    </location>
</feature>
<feature type="transmembrane region" description="Helical" evidence="7">
    <location>
        <begin position="329"/>
        <end position="348"/>
    </location>
</feature>
<evidence type="ECO:0000256" key="4">
    <source>
        <dbReference type="ARBA" id="ARBA00022989"/>
    </source>
</evidence>
<feature type="transmembrane region" description="Helical" evidence="7">
    <location>
        <begin position="442"/>
        <end position="461"/>
    </location>
</feature>
<feature type="transmembrane region" description="Helical" evidence="7">
    <location>
        <begin position="254"/>
        <end position="276"/>
    </location>
</feature>
<feature type="transmembrane region" description="Helical" evidence="7">
    <location>
        <begin position="51"/>
        <end position="68"/>
    </location>
</feature>
<accession>A0ABS9S5W2</accession>
<feature type="transmembrane region" description="Helical" evidence="7">
    <location>
        <begin position="395"/>
        <end position="413"/>
    </location>
</feature>
<dbReference type="RefSeq" id="WP_240717856.1">
    <property type="nucleotide sequence ID" value="NZ_JAKVTW010000005.1"/>
</dbReference>
<keyword evidence="5 7" id="KW-0472">Membrane</keyword>
<evidence type="ECO:0000256" key="1">
    <source>
        <dbReference type="ARBA" id="ARBA00004141"/>
    </source>
</evidence>
<comment type="caution">
    <text evidence="8">The sequence shown here is derived from an EMBL/GenBank/DDBJ whole genome shotgun (WGS) entry which is preliminary data.</text>
</comment>
<evidence type="ECO:0000256" key="6">
    <source>
        <dbReference type="SAM" id="MobiDB-lite"/>
    </source>
</evidence>
<feature type="transmembrane region" description="Helical" evidence="7">
    <location>
        <begin position="306"/>
        <end position="322"/>
    </location>
</feature>
<dbReference type="InterPro" id="IPR030676">
    <property type="entry name" value="CitT-rel"/>
</dbReference>
<evidence type="ECO:0000313" key="8">
    <source>
        <dbReference type="EMBL" id="MCH4811479.1"/>
    </source>
</evidence>
<feature type="transmembrane region" description="Helical" evidence="7">
    <location>
        <begin position="75"/>
        <end position="92"/>
    </location>
</feature>
<feature type="transmembrane region" description="Helical" evidence="7">
    <location>
        <begin position="112"/>
        <end position="135"/>
    </location>
</feature>
<dbReference type="InterPro" id="IPR001898">
    <property type="entry name" value="SLC13A/DASS"/>
</dbReference>